<accession>A0YE89</accession>
<evidence type="ECO:0000313" key="1">
    <source>
        <dbReference type="EMBL" id="EAW30725.1"/>
    </source>
</evidence>
<gene>
    <name evidence="1" type="ORF">GP2143_02339</name>
</gene>
<dbReference type="STRING" id="247633.GP2143_02339"/>
<keyword evidence="2" id="KW-1185">Reference proteome</keyword>
<dbReference type="Proteomes" id="UP000004931">
    <property type="component" value="Unassembled WGS sequence"/>
</dbReference>
<name>A0YE89_9GAMM</name>
<sequence length="84" mass="9475">MAIIRQQQKSAAVTAPKKPVVEKPVLANQKAVPPKNPVATIHSVYYKAGKNANILLPTKERNSIRAYRRAVKELRQKKMYHGKN</sequence>
<organism evidence="1 2">
    <name type="scientific">marine gamma proteobacterium HTCC2143</name>
    <dbReference type="NCBI Taxonomy" id="247633"/>
    <lineage>
        <taxon>Bacteria</taxon>
        <taxon>Pseudomonadati</taxon>
        <taxon>Pseudomonadota</taxon>
        <taxon>Gammaproteobacteria</taxon>
        <taxon>Cellvibrionales</taxon>
        <taxon>Spongiibacteraceae</taxon>
        <taxon>BD1-7 clade</taxon>
    </lineage>
</organism>
<reference evidence="1 2" key="1">
    <citation type="journal article" date="2010" name="J. Bacteriol.">
        <title>Genome sequence of the oligotrophic marine Gammaproteobacterium HTCC2143, isolated from the Oregon Coast.</title>
        <authorList>
            <person name="Oh H.M."/>
            <person name="Kang I."/>
            <person name="Ferriera S."/>
            <person name="Giovannoni S.J."/>
            <person name="Cho J.C."/>
        </authorList>
    </citation>
    <scope>NUCLEOTIDE SEQUENCE [LARGE SCALE GENOMIC DNA]</scope>
    <source>
        <strain evidence="1 2">HTCC2143</strain>
    </source>
</reference>
<dbReference type="AlphaFoldDB" id="A0YE89"/>
<evidence type="ECO:0000313" key="2">
    <source>
        <dbReference type="Proteomes" id="UP000004931"/>
    </source>
</evidence>
<protein>
    <submittedName>
        <fullName evidence="1">Uncharacterized protein</fullName>
    </submittedName>
</protein>
<proteinExistence type="predicted"/>
<dbReference type="EMBL" id="AAVT01000006">
    <property type="protein sequence ID" value="EAW30725.1"/>
    <property type="molecule type" value="Genomic_DNA"/>
</dbReference>
<comment type="caution">
    <text evidence="1">The sequence shown here is derived from an EMBL/GenBank/DDBJ whole genome shotgun (WGS) entry which is preliminary data.</text>
</comment>